<evidence type="ECO:0000313" key="2">
    <source>
        <dbReference type="EMBL" id="ADW17237.1"/>
    </source>
</evidence>
<dbReference type="Gene3D" id="3.40.50.150">
    <property type="entry name" value="Vaccinia Virus protein VP39"/>
    <property type="match status" value="1"/>
</dbReference>
<dbReference type="Pfam" id="PF04445">
    <property type="entry name" value="SAM_MT"/>
    <property type="match status" value="1"/>
</dbReference>
<keyword evidence="3" id="KW-1185">Reference proteome</keyword>
<evidence type="ECO:0000313" key="3">
    <source>
        <dbReference type="Proteomes" id="UP000006365"/>
    </source>
</evidence>
<accession>A0A7U3YKU3</accession>
<feature type="binding site" evidence="1">
    <location>
        <begin position="108"/>
        <end position="109"/>
    </location>
    <ligand>
        <name>S-adenosyl-L-methionine</name>
        <dbReference type="ChEBI" id="CHEBI:59789"/>
    </ligand>
</feature>
<dbReference type="InterPro" id="IPR007536">
    <property type="entry name" value="16SrRNA_methylTrfase_J"/>
</dbReference>
<dbReference type="CDD" id="cd02440">
    <property type="entry name" value="AdoMet_MTases"/>
    <property type="match status" value="1"/>
</dbReference>
<comment type="function">
    <text evidence="1">Specifically methylates the guanosine in position 1516 of 16S rRNA.</text>
</comment>
<comment type="subcellular location">
    <subcellularLocation>
        <location evidence="1">Cytoplasm</location>
    </subcellularLocation>
</comment>
<dbReference type="SUPFAM" id="SSF53335">
    <property type="entry name" value="S-adenosyl-L-methionine-dependent methyltransferases"/>
    <property type="match status" value="1"/>
</dbReference>
<dbReference type="KEGG" id="dpr:Despr_1065"/>
<dbReference type="HAMAP" id="MF_01523">
    <property type="entry name" value="16SrRNA_methyltr_J"/>
    <property type="match status" value="1"/>
</dbReference>
<dbReference type="RefSeq" id="WP_015723780.1">
    <property type="nucleotide sequence ID" value="NC_014972.1"/>
</dbReference>
<organism evidence="2 3">
    <name type="scientific">Desulfobulbus propionicus (strain ATCC 33891 / DSM 2032 / VKM B-1956 / 1pr3)</name>
    <dbReference type="NCBI Taxonomy" id="577650"/>
    <lineage>
        <taxon>Bacteria</taxon>
        <taxon>Pseudomonadati</taxon>
        <taxon>Thermodesulfobacteriota</taxon>
        <taxon>Desulfobulbia</taxon>
        <taxon>Desulfobulbales</taxon>
        <taxon>Desulfobulbaceae</taxon>
        <taxon>Desulfobulbus</taxon>
    </lineage>
</organism>
<dbReference type="GO" id="GO:0008990">
    <property type="term" value="F:rRNA (guanine-N2-)-methyltransferase activity"/>
    <property type="evidence" value="ECO:0007669"/>
    <property type="project" value="UniProtKB-UniRule"/>
</dbReference>
<dbReference type="PANTHER" id="PTHR36112:SF1">
    <property type="entry name" value="RIBOSOMAL RNA SMALL SUBUNIT METHYLTRANSFERASE J"/>
    <property type="match status" value="1"/>
</dbReference>
<keyword evidence="1" id="KW-0963">Cytoplasm</keyword>
<reference evidence="2 3" key="1">
    <citation type="journal article" date="2011" name="Stand. Genomic Sci.">
        <title>Complete genome sequence of Desulfobulbus propionicus type strain (1pr3).</title>
        <authorList>
            <person name="Pagani I."/>
            <person name="Lapidus A."/>
            <person name="Nolan M."/>
            <person name="Lucas S."/>
            <person name="Hammon N."/>
            <person name="Deshpande S."/>
            <person name="Cheng J.F."/>
            <person name="Chertkov O."/>
            <person name="Davenport K."/>
            <person name="Tapia R."/>
            <person name="Han C."/>
            <person name="Goodwin L."/>
            <person name="Pitluck S."/>
            <person name="Liolios K."/>
            <person name="Mavromatis K."/>
            <person name="Ivanova N."/>
            <person name="Mikhailova N."/>
            <person name="Pati A."/>
            <person name="Chen A."/>
            <person name="Palaniappan K."/>
            <person name="Land M."/>
            <person name="Hauser L."/>
            <person name="Chang Y.J."/>
            <person name="Jeffries C.D."/>
            <person name="Detter J.C."/>
            <person name="Brambilla E."/>
            <person name="Kannan K.P."/>
            <person name="Djao O.D."/>
            <person name="Rohde M."/>
            <person name="Pukall R."/>
            <person name="Spring S."/>
            <person name="Goker M."/>
            <person name="Sikorski J."/>
            <person name="Woyke T."/>
            <person name="Bristow J."/>
            <person name="Eisen J.A."/>
            <person name="Markowitz V."/>
            <person name="Hugenholtz P."/>
            <person name="Kyrpides N.C."/>
            <person name="Klenk H.P."/>
        </authorList>
    </citation>
    <scope>NUCLEOTIDE SEQUENCE [LARGE SCALE GENOMIC DNA]</scope>
    <source>
        <strain evidence="3">ATCC 33891 / DSM 2032 / 1pr3</strain>
    </source>
</reference>
<evidence type="ECO:0000256" key="1">
    <source>
        <dbReference type="HAMAP-Rule" id="MF_01523"/>
    </source>
</evidence>
<gene>
    <name evidence="1" type="primary">rsmJ</name>
    <name evidence="2" type="ordered locus">Despr_1065</name>
</gene>
<protein>
    <recommendedName>
        <fullName evidence="1">Ribosomal RNA small subunit methyltransferase J</fullName>
        <ecNumber evidence="1">2.1.1.242</ecNumber>
    </recommendedName>
    <alternativeName>
        <fullName evidence="1">16S rRNA m2G1516 methyltransferase</fullName>
    </alternativeName>
    <alternativeName>
        <fullName evidence="1">rRNA (guanine-N(2)-)-methyltransferase</fullName>
    </alternativeName>
</protein>
<keyword evidence="1" id="KW-0949">S-adenosyl-L-methionine</keyword>
<feature type="binding site" evidence="1">
    <location>
        <position position="177"/>
    </location>
    <ligand>
        <name>S-adenosyl-L-methionine</name>
        <dbReference type="ChEBI" id="CHEBI:59789"/>
    </ligand>
</feature>
<dbReference type="PANTHER" id="PTHR36112">
    <property type="entry name" value="RIBOSOMAL RNA SMALL SUBUNIT METHYLTRANSFERASE J"/>
    <property type="match status" value="1"/>
</dbReference>
<dbReference type="AlphaFoldDB" id="A0A7U3YKU3"/>
<proteinExistence type="inferred from homology"/>
<keyword evidence="1" id="KW-0489">Methyltransferase</keyword>
<keyword evidence="1" id="KW-0808">Transferase</keyword>
<comment type="similarity">
    <text evidence="1">Belongs to the methyltransferase superfamily. RsmJ family.</text>
</comment>
<dbReference type="InterPro" id="IPR029063">
    <property type="entry name" value="SAM-dependent_MTases_sf"/>
</dbReference>
<comment type="caution">
    <text evidence="1">Lacks conserved residue(s) required for the propagation of feature annotation.</text>
</comment>
<comment type="catalytic activity">
    <reaction evidence="1">
        <text>guanosine(1516) in 16S rRNA + S-adenosyl-L-methionine = N(2)-methylguanosine(1516) in 16S rRNA + S-adenosyl-L-homocysteine + H(+)</text>
        <dbReference type="Rhea" id="RHEA:43220"/>
        <dbReference type="Rhea" id="RHEA-COMP:10412"/>
        <dbReference type="Rhea" id="RHEA-COMP:10413"/>
        <dbReference type="ChEBI" id="CHEBI:15378"/>
        <dbReference type="ChEBI" id="CHEBI:57856"/>
        <dbReference type="ChEBI" id="CHEBI:59789"/>
        <dbReference type="ChEBI" id="CHEBI:74269"/>
        <dbReference type="ChEBI" id="CHEBI:74481"/>
        <dbReference type="EC" id="2.1.1.242"/>
    </reaction>
</comment>
<dbReference type="EMBL" id="CP002364">
    <property type="protein sequence ID" value="ADW17237.1"/>
    <property type="molecule type" value="Genomic_DNA"/>
</dbReference>
<name>A0A7U3YKU3_DESPD</name>
<sequence length="261" mass="28464">MAVSPLSLALLAEPHSSANRVQVLAEALGVPVVSEPLAADLLLRFTSDHLELCKPGDPELPGALWVDFASPAARRRVSRPGDELLVRAAKVRHTVQPLLIDATAGLGRDGFLLAASGFRVWMFECNPVVAALLADGLQRAAADPRLGEVASRIRLRAANALDLWPTLTERPEVIYLDPMFPQRTKTAKVKQELRLLQLLDQKTEPPEELLRAALALAIRKVVVKRPLKGPFLADRLPSYTLKGKAVRFDVYVGTGKETLPS</sequence>
<dbReference type="EC" id="2.1.1.242" evidence="1"/>
<keyword evidence="1" id="KW-0698">rRNA processing</keyword>
<dbReference type="Proteomes" id="UP000006365">
    <property type="component" value="Chromosome"/>
</dbReference>
<dbReference type="GO" id="GO:0005737">
    <property type="term" value="C:cytoplasm"/>
    <property type="evidence" value="ECO:0007669"/>
    <property type="project" value="UniProtKB-SubCell"/>
</dbReference>